<name>A0AAV4E398_9GAST</name>
<organism evidence="1 2">
    <name type="scientific">Plakobranchus ocellatus</name>
    <dbReference type="NCBI Taxonomy" id="259542"/>
    <lineage>
        <taxon>Eukaryota</taxon>
        <taxon>Metazoa</taxon>
        <taxon>Spiralia</taxon>
        <taxon>Lophotrochozoa</taxon>
        <taxon>Mollusca</taxon>
        <taxon>Gastropoda</taxon>
        <taxon>Heterobranchia</taxon>
        <taxon>Euthyneura</taxon>
        <taxon>Panpulmonata</taxon>
        <taxon>Sacoglossa</taxon>
        <taxon>Placobranchoidea</taxon>
        <taxon>Plakobranchidae</taxon>
        <taxon>Plakobranchus</taxon>
    </lineage>
</organism>
<reference evidence="1 2" key="1">
    <citation type="journal article" date="2021" name="Elife">
        <title>Chloroplast acquisition without the gene transfer in kleptoplastic sea slugs, Plakobranchus ocellatus.</title>
        <authorList>
            <person name="Maeda T."/>
            <person name="Takahashi S."/>
            <person name="Yoshida T."/>
            <person name="Shimamura S."/>
            <person name="Takaki Y."/>
            <person name="Nagai Y."/>
            <person name="Toyoda A."/>
            <person name="Suzuki Y."/>
            <person name="Arimoto A."/>
            <person name="Ishii H."/>
            <person name="Satoh N."/>
            <person name="Nishiyama T."/>
            <person name="Hasebe M."/>
            <person name="Maruyama T."/>
            <person name="Minagawa J."/>
            <person name="Obokata J."/>
            <person name="Shigenobu S."/>
        </authorList>
    </citation>
    <scope>NUCLEOTIDE SEQUENCE [LARGE SCALE GENOMIC DNA]</scope>
</reference>
<gene>
    <name evidence="1" type="ORF">PoB_007716500</name>
</gene>
<sequence>MTSAYQPKREGVRLQFGKFMTRVNNFFIDSFYRPESSCEFLRKNVACKCLSIWLPHFRAAPVESTEGLLTGTVA</sequence>
<accession>A0AAV4E398</accession>
<comment type="caution">
    <text evidence="1">The sequence shown here is derived from an EMBL/GenBank/DDBJ whole genome shotgun (WGS) entry which is preliminary data.</text>
</comment>
<evidence type="ECO:0000313" key="1">
    <source>
        <dbReference type="EMBL" id="GFO50660.1"/>
    </source>
</evidence>
<dbReference type="Proteomes" id="UP000735302">
    <property type="component" value="Unassembled WGS sequence"/>
</dbReference>
<evidence type="ECO:0000313" key="2">
    <source>
        <dbReference type="Proteomes" id="UP000735302"/>
    </source>
</evidence>
<dbReference type="EMBL" id="BLXT01008617">
    <property type="protein sequence ID" value="GFO50660.1"/>
    <property type="molecule type" value="Genomic_DNA"/>
</dbReference>
<protein>
    <submittedName>
        <fullName evidence="1">Uncharacterized protein</fullName>
    </submittedName>
</protein>
<dbReference type="AlphaFoldDB" id="A0AAV4E398"/>
<keyword evidence="2" id="KW-1185">Reference proteome</keyword>
<proteinExistence type="predicted"/>